<proteinExistence type="predicted"/>
<dbReference type="Pfam" id="PF07589">
    <property type="entry name" value="PEP-CTERM"/>
    <property type="match status" value="1"/>
</dbReference>
<feature type="domain" description="Ice-binding protein C-terminal" evidence="1">
    <location>
        <begin position="173"/>
        <end position="192"/>
    </location>
</feature>
<protein>
    <recommendedName>
        <fullName evidence="1">Ice-binding protein C-terminal domain-containing protein</fullName>
    </recommendedName>
</protein>
<name>A0A0F9D300_9ZZZZ</name>
<sequence>MKKLVIVVLVCVVCSLSQGAPVYTTGFSLDDAGFGIPRSGGNFGNPGPYIYSQGTDTGESAAADTGYTILATDQAFQMTWDVKQMDQPFLGSEVTGTFGYDAGAGYVSLGSFDATGAAQWGNASWISSDILGQAVASAAGAVGQTLLVQFDYTHVTTATDHRAGLDNVAVSVVPEPMTMCLLGLGGLFLRRKK</sequence>
<evidence type="ECO:0000313" key="2">
    <source>
        <dbReference type="EMBL" id="KKL12176.1"/>
    </source>
</evidence>
<dbReference type="InterPro" id="IPR013424">
    <property type="entry name" value="Ice-binding_C"/>
</dbReference>
<comment type="caution">
    <text evidence="2">The sequence shown here is derived from an EMBL/GenBank/DDBJ whole genome shotgun (WGS) entry which is preliminary data.</text>
</comment>
<dbReference type="NCBIfam" id="TIGR02595">
    <property type="entry name" value="PEP_CTERM"/>
    <property type="match status" value="1"/>
</dbReference>
<gene>
    <name evidence="2" type="ORF">LCGC14_2538380</name>
</gene>
<accession>A0A0F9D300</accession>
<dbReference type="EMBL" id="LAZR01041365">
    <property type="protein sequence ID" value="KKL12176.1"/>
    <property type="molecule type" value="Genomic_DNA"/>
</dbReference>
<dbReference type="AlphaFoldDB" id="A0A0F9D300"/>
<organism evidence="2">
    <name type="scientific">marine sediment metagenome</name>
    <dbReference type="NCBI Taxonomy" id="412755"/>
    <lineage>
        <taxon>unclassified sequences</taxon>
        <taxon>metagenomes</taxon>
        <taxon>ecological metagenomes</taxon>
    </lineage>
</organism>
<reference evidence="2" key="1">
    <citation type="journal article" date="2015" name="Nature">
        <title>Complex archaea that bridge the gap between prokaryotes and eukaryotes.</title>
        <authorList>
            <person name="Spang A."/>
            <person name="Saw J.H."/>
            <person name="Jorgensen S.L."/>
            <person name="Zaremba-Niedzwiedzka K."/>
            <person name="Martijn J."/>
            <person name="Lind A.E."/>
            <person name="van Eijk R."/>
            <person name="Schleper C."/>
            <person name="Guy L."/>
            <person name="Ettema T.J."/>
        </authorList>
    </citation>
    <scope>NUCLEOTIDE SEQUENCE</scope>
</reference>
<evidence type="ECO:0000259" key="1">
    <source>
        <dbReference type="Pfam" id="PF07589"/>
    </source>
</evidence>